<dbReference type="SUPFAM" id="SSF88874">
    <property type="entry name" value="Receptor-binding domain of short tail fibre protein gp12"/>
    <property type="match status" value="1"/>
</dbReference>
<dbReference type="Proteomes" id="UP000268230">
    <property type="component" value="Chromosome"/>
</dbReference>
<sequence>MSRADDLAELERGLLAVRGLNNTPITVSKVLAPHETGVLLVDASAGAVTITLPPASRLMDVRVQRVDNSGNRLVVQAAGGEAVKFHTRLRAAGYGFFVLMGAGDFWHLRSDGAGAWVPLDRLDAGALGRPVFETSSAFSPGGWGLPNGSLLNRAEWPWLWDYAQQSGMLVAEAERTGMEGAWSSGDGATTFRVPELRGEFLRALDEGRGVDATRAAGSHQRGSLLVADYPSGGQGATALAPTALQGAADYGYDPSVYTEWPGRYTVTTAGITPSSPGAGTYMFGVSRPRNLAFPVRIKLI</sequence>
<reference evidence="1 2" key="1">
    <citation type="submission" date="2018-12" db="EMBL/GenBank/DDBJ databases">
        <authorList>
            <person name="Li S."/>
            <person name="Yang R."/>
            <person name="Chen G."/>
            <person name="Zou L."/>
            <person name="Zhang C."/>
            <person name="Chen Y."/>
            <person name="Liu Z."/>
            <person name="Li Y."/>
            <person name="Yan Y."/>
            <person name="Huang M."/>
            <person name="Chen T."/>
        </authorList>
    </citation>
    <scope>NUCLEOTIDE SEQUENCE [LARGE SCALE GENOMIC DNA]</scope>
    <source>
        <strain evidence="1 2">1257</strain>
    </source>
</reference>
<gene>
    <name evidence="1" type="ORF">EJA05_21825</name>
</gene>
<protein>
    <submittedName>
        <fullName evidence="1">Phage tail protein</fullName>
    </submittedName>
</protein>
<dbReference type="AlphaFoldDB" id="A0A3Q8U2S6"/>
<proteinExistence type="predicted"/>
<dbReference type="KEGG" id="pory:EJA05_21825"/>
<evidence type="ECO:0000313" key="1">
    <source>
        <dbReference type="EMBL" id="AZL70196.1"/>
    </source>
</evidence>
<dbReference type="OrthoDB" id="9810174at2"/>
<dbReference type="EMBL" id="CP034338">
    <property type="protein sequence ID" value="AZL70196.1"/>
    <property type="molecule type" value="Genomic_DNA"/>
</dbReference>
<evidence type="ECO:0000313" key="2">
    <source>
        <dbReference type="Proteomes" id="UP000268230"/>
    </source>
</evidence>
<name>A0A3Q8U2S6_9PSED</name>
<organism evidence="1 2">
    <name type="scientific">Pseudomonas entomophila</name>
    <dbReference type="NCBI Taxonomy" id="312306"/>
    <lineage>
        <taxon>Bacteria</taxon>
        <taxon>Pseudomonadati</taxon>
        <taxon>Pseudomonadota</taxon>
        <taxon>Gammaproteobacteria</taxon>
        <taxon>Pseudomonadales</taxon>
        <taxon>Pseudomonadaceae</taxon>
        <taxon>Pseudomonas</taxon>
    </lineage>
</organism>
<accession>A0A3Q8U2S6</accession>